<evidence type="ECO:0000259" key="3">
    <source>
        <dbReference type="Pfam" id="PF05239"/>
    </source>
</evidence>
<feature type="domain" description="PRC-barrel" evidence="3">
    <location>
        <begin position="82"/>
        <end position="138"/>
    </location>
</feature>
<protein>
    <submittedName>
        <fullName evidence="4">Photosystem reaction center subunit H</fullName>
    </submittedName>
</protein>
<accession>A0ABM8PQ50</accession>
<sequence length="252" mass="25514">MNKRILSVLLVSASFPLAAVAQTTAPAAGTNEPGVSQTQQMNTNQNNATGGMNDARPLGQSADAGMSSQGPFVTVPQSGAWRVSDLDGKAVYGADGENIGSISDVLVSQDGSVNAVIIGVGGFLGLGQKDVAVDMEALELGPGATQEQADAASQATPGVSNETTASTQVDPAATQEPGPYGTTGQNTTAMGGAEGNTTTGTGMPAENSQVAANNPNTVRIGEDGLPDRIILNVTRDQLEDAPEFEGVRAEQR</sequence>
<dbReference type="RefSeq" id="WP_142588355.1">
    <property type="nucleotide sequence ID" value="NZ_CABFWE030000005.1"/>
</dbReference>
<reference evidence="4 5" key="1">
    <citation type="submission" date="2020-11" db="EMBL/GenBank/DDBJ databases">
        <authorList>
            <person name="Lassalle F."/>
        </authorList>
    </citation>
    <scope>NUCLEOTIDE SEQUENCE [LARGE SCALE GENOMIC DNA]</scope>
    <source>
        <strain evidence="4 5">AB21</strain>
    </source>
</reference>
<feature type="compositionally biased region" description="Low complexity" evidence="1">
    <location>
        <begin position="186"/>
        <end position="203"/>
    </location>
</feature>
<dbReference type="Pfam" id="PF05239">
    <property type="entry name" value="PRC"/>
    <property type="match status" value="1"/>
</dbReference>
<dbReference type="Proteomes" id="UP000601041">
    <property type="component" value="Unassembled WGS sequence"/>
</dbReference>
<feature type="compositionally biased region" description="Polar residues" evidence="1">
    <location>
        <begin position="145"/>
        <end position="169"/>
    </location>
</feature>
<evidence type="ECO:0000313" key="4">
    <source>
        <dbReference type="EMBL" id="CAD7041973.1"/>
    </source>
</evidence>
<feature type="signal peptide" evidence="2">
    <location>
        <begin position="1"/>
        <end position="21"/>
    </location>
</feature>
<dbReference type="SUPFAM" id="SSF50346">
    <property type="entry name" value="PRC-barrel domain"/>
    <property type="match status" value="1"/>
</dbReference>
<feature type="region of interest" description="Disordered" evidence="1">
    <location>
        <begin position="143"/>
        <end position="222"/>
    </location>
</feature>
<dbReference type="PANTHER" id="PTHR36505:SF1">
    <property type="entry name" value="BLR1072 PROTEIN"/>
    <property type="match status" value="1"/>
</dbReference>
<proteinExistence type="predicted"/>
<feature type="compositionally biased region" description="Polar residues" evidence="1">
    <location>
        <begin position="206"/>
        <end position="217"/>
    </location>
</feature>
<organism evidence="4 5">
    <name type="scientific">Pseudorhizobium halotolerans</name>
    <dbReference type="NCBI Taxonomy" id="1233081"/>
    <lineage>
        <taxon>Bacteria</taxon>
        <taxon>Pseudomonadati</taxon>
        <taxon>Pseudomonadota</taxon>
        <taxon>Alphaproteobacteria</taxon>
        <taxon>Hyphomicrobiales</taxon>
        <taxon>Rhizobiaceae</taxon>
        <taxon>Rhizobium/Agrobacterium group</taxon>
        <taxon>Pseudorhizobium</taxon>
    </lineage>
</organism>
<dbReference type="PANTHER" id="PTHR36505">
    <property type="entry name" value="BLR1072 PROTEIN"/>
    <property type="match status" value="1"/>
</dbReference>
<dbReference type="Gene3D" id="2.30.30.240">
    <property type="entry name" value="PRC-barrel domain"/>
    <property type="match status" value="1"/>
</dbReference>
<evidence type="ECO:0000313" key="5">
    <source>
        <dbReference type="Proteomes" id="UP000601041"/>
    </source>
</evidence>
<evidence type="ECO:0000256" key="1">
    <source>
        <dbReference type="SAM" id="MobiDB-lite"/>
    </source>
</evidence>
<evidence type="ECO:0000256" key="2">
    <source>
        <dbReference type="SAM" id="SignalP"/>
    </source>
</evidence>
<dbReference type="InterPro" id="IPR011033">
    <property type="entry name" value="PRC_barrel-like_sf"/>
</dbReference>
<feature type="compositionally biased region" description="Low complexity" evidence="1">
    <location>
        <begin position="37"/>
        <end position="53"/>
    </location>
</feature>
<dbReference type="InterPro" id="IPR027275">
    <property type="entry name" value="PRC-brl_dom"/>
</dbReference>
<dbReference type="EMBL" id="CABFWE030000005">
    <property type="protein sequence ID" value="CAD7041973.1"/>
    <property type="molecule type" value="Genomic_DNA"/>
</dbReference>
<name>A0ABM8PQ50_9HYPH</name>
<keyword evidence="5" id="KW-1185">Reference proteome</keyword>
<feature type="chain" id="PRO_5047001573" evidence="2">
    <location>
        <begin position="22"/>
        <end position="252"/>
    </location>
</feature>
<feature type="region of interest" description="Disordered" evidence="1">
    <location>
        <begin position="27"/>
        <end position="74"/>
    </location>
</feature>
<keyword evidence="2" id="KW-0732">Signal</keyword>
<comment type="caution">
    <text evidence="4">The sequence shown here is derived from an EMBL/GenBank/DDBJ whole genome shotgun (WGS) entry which is preliminary data.</text>
</comment>
<gene>
    <name evidence="4" type="ORF">RHAB21_03242</name>
</gene>